<gene>
    <name evidence="3" type="ORF">JCM31447_22140</name>
</gene>
<organism evidence="3 4">
    <name type="scientific">Fluviispira sanaruensis</name>
    <dbReference type="NCBI Taxonomy" id="2493639"/>
    <lineage>
        <taxon>Bacteria</taxon>
        <taxon>Pseudomonadati</taxon>
        <taxon>Bdellovibrionota</taxon>
        <taxon>Oligoflexia</taxon>
        <taxon>Silvanigrellales</taxon>
        <taxon>Silvanigrellaceae</taxon>
        <taxon>Fluviispira</taxon>
    </lineage>
</organism>
<name>A0A4P2VKI7_FLUSA</name>
<feature type="region of interest" description="Disordered" evidence="1">
    <location>
        <begin position="139"/>
        <end position="189"/>
    </location>
</feature>
<dbReference type="InterPro" id="IPR004360">
    <property type="entry name" value="Glyas_Fos-R_dOase_dom"/>
</dbReference>
<dbReference type="RefSeq" id="WP_130610281.1">
    <property type="nucleotide sequence ID" value="NZ_AP019368.1"/>
</dbReference>
<keyword evidence="4" id="KW-1185">Reference proteome</keyword>
<dbReference type="SUPFAM" id="SSF54593">
    <property type="entry name" value="Glyoxalase/Bleomycin resistance protein/Dihydroxybiphenyl dioxygenase"/>
    <property type="match status" value="1"/>
</dbReference>
<dbReference type="KEGG" id="sbf:JCM31447_22140"/>
<dbReference type="PROSITE" id="PS51819">
    <property type="entry name" value="VOC"/>
    <property type="match status" value="1"/>
</dbReference>
<dbReference type="OrthoDB" id="9795306at2"/>
<protein>
    <recommendedName>
        <fullName evidence="2">VOC domain-containing protein</fullName>
    </recommendedName>
</protein>
<evidence type="ECO:0000259" key="2">
    <source>
        <dbReference type="PROSITE" id="PS51819"/>
    </source>
</evidence>
<evidence type="ECO:0000313" key="4">
    <source>
        <dbReference type="Proteomes" id="UP000291236"/>
    </source>
</evidence>
<dbReference type="Pfam" id="PF00903">
    <property type="entry name" value="Glyoxalase"/>
    <property type="match status" value="1"/>
</dbReference>
<dbReference type="InterPro" id="IPR029068">
    <property type="entry name" value="Glyas_Bleomycin-R_OHBP_Dase"/>
</dbReference>
<dbReference type="AlphaFoldDB" id="A0A4P2VKI7"/>
<dbReference type="EMBL" id="AP019368">
    <property type="protein sequence ID" value="BBH53766.1"/>
    <property type="molecule type" value="Genomic_DNA"/>
</dbReference>
<dbReference type="Gene3D" id="3.30.720.120">
    <property type="match status" value="1"/>
</dbReference>
<dbReference type="InterPro" id="IPR037523">
    <property type="entry name" value="VOC_core"/>
</dbReference>
<dbReference type="PANTHER" id="PTHR34109:SF1">
    <property type="entry name" value="VOC DOMAIN-CONTAINING PROTEIN"/>
    <property type="match status" value="1"/>
</dbReference>
<proteinExistence type="predicted"/>
<evidence type="ECO:0000313" key="3">
    <source>
        <dbReference type="EMBL" id="BBH53766.1"/>
    </source>
</evidence>
<dbReference type="Proteomes" id="UP000291236">
    <property type="component" value="Chromosome"/>
</dbReference>
<feature type="domain" description="VOC" evidence="2">
    <location>
        <begin position="7"/>
        <end position="134"/>
    </location>
</feature>
<sequence length="189" mass="21254">MDPRPPRTPWLLPYLSVRDAKQSLDFYKKAFGFKSKTKPGKDGQIHHAEMTYKNITLFMFAPEGAMGDKAKSPASSLNPPPNMLYVYVDNVDKFYKNAIANGARGTMEPEDTYWGDRMCALVDIDGYAWGFGKLIKKKTSAKKSSKKKVTKKTTKKMSAKKSSKTKSVKSTKKKPSKKKVSKKKSAKKK</sequence>
<dbReference type="Gene3D" id="3.30.720.110">
    <property type="match status" value="1"/>
</dbReference>
<evidence type="ECO:0000256" key="1">
    <source>
        <dbReference type="SAM" id="MobiDB-lite"/>
    </source>
</evidence>
<dbReference type="PANTHER" id="PTHR34109">
    <property type="entry name" value="BNAUNNG04460D PROTEIN-RELATED"/>
    <property type="match status" value="1"/>
</dbReference>
<accession>A0A4P2VKI7</accession>
<reference evidence="3 4" key="1">
    <citation type="submission" date="2018-12" db="EMBL/GenBank/DDBJ databases">
        <title>Rubrispira sanarue gen. nov., sp., nov., a member of the order Silvanigrellales, isolated from a brackish lake in Hamamatsu Japan.</title>
        <authorList>
            <person name="Maejima Y."/>
            <person name="Iino T."/>
            <person name="Muraguchi Y."/>
            <person name="Fukuda K."/>
            <person name="Nojiri H."/>
            <person name="Ohkuma M."/>
            <person name="Moriuchi R."/>
            <person name="Dohra H."/>
            <person name="Kimbara K."/>
            <person name="Shintani M."/>
        </authorList>
    </citation>
    <scope>NUCLEOTIDE SEQUENCE [LARGE SCALE GENOMIC DNA]</scope>
    <source>
        <strain evidence="3 4">RF1110005</strain>
    </source>
</reference>